<dbReference type="InterPro" id="IPR053139">
    <property type="entry name" value="Surface_bspA-like"/>
</dbReference>
<dbReference type="EMBL" id="CP063304">
    <property type="protein sequence ID" value="QOV18090.1"/>
    <property type="molecule type" value="Genomic_DNA"/>
</dbReference>
<dbReference type="Gene3D" id="3.80.10.10">
    <property type="entry name" value="Ribonuclease Inhibitor"/>
    <property type="match status" value="2"/>
</dbReference>
<dbReference type="InterPro" id="IPR032675">
    <property type="entry name" value="LRR_dom_sf"/>
</dbReference>
<sequence>MGERVSVWRKAESGYTFTKAQGKAIEKQKEWTADPNCRAIGEGAFQNNNKLRRVILPEHVKEVGAQSFENTALRNVEMQGIVFVRKEAFSNCTRLSQVHIPGTANFIGKRAFAQCRRLEQVQFERGSLYQEIKTETFAGCSHLNSIVLPDGITRIERRAFYKCTALEEMKFPTGLKEIGMEAFYQTALKELILPEGLVRIGDSAFLKCNQLEYVQIPDHVKVIEKWAFHGCNRLKVLEIPGDPVEIGPWVINKAARIRCRKGGKVDGYCRKSGFQVEYL</sequence>
<dbReference type="SUPFAM" id="SSF52058">
    <property type="entry name" value="L domain-like"/>
    <property type="match status" value="1"/>
</dbReference>
<evidence type="ECO:0000313" key="2">
    <source>
        <dbReference type="Proteomes" id="UP000593601"/>
    </source>
</evidence>
<proteinExistence type="predicted"/>
<keyword evidence="2" id="KW-1185">Reference proteome</keyword>
<dbReference type="PANTHER" id="PTHR45661">
    <property type="entry name" value="SURFACE ANTIGEN"/>
    <property type="match status" value="1"/>
</dbReference>
<dbReference type="AlphaFoldDB" id="A0A7M2RFI5"/>
<accession>A0A7M2RFI5</accession>
<dbReference type="Pfam" id="PF13306">
    <property type="entry name" value="LRR_5"/>
    <property type="match status" value="2"/>
</dbReference>
<organism evidence="1 2">
    <name type="scientific">Blautia liquoris</name>
    <dbReference type="NCBI Taxonomy" id="2779518"/>
    <lineage>
        <taxon>Bacteria</taxon>
        <taxon>Bacillati</taxon>
        <taxon>Bacillota</taxon>
        <taxon>Clostridia</taxon>
        <taxon>Lachnospirales</taxon>
        <taxon>Lachnospiraceae</taxon>
        <taxon>Blautia</taxon>
    </lineage>
</organism>
<name>A0A7M2RFI5_9FIRM</name>
<dbReference type="KEGG" id="bliq:INP51_08475"/>
<reference evidence="1 2" key="1">
    <citation type="submission" date="2020-10" db="EMBL/GenBank/DDBJ databases">
        <title>Blautia liquoris sp.nov., isolated from the mud in a fermentation cellar used for the production of Chinese strong-flavoured liquor.</title>
        <authorList>
            <person name="Lu L."/>
        </authorList>
    </citation>
    <scope>NUCLEOTIDE SEQUENCE [LARGE SCALE GENOMIC DNA]</scope>
    <source>
        <strain evidence="1 2">LZLJ-3</strain>
    </source>
</reference>
<evidence type="ECO:0000313" key="1">
    <source>
        <dbReference type="EMBL" id="QOV18090.1"/>
    </source>
</evidence>
<dbReference type="Proteomes" id="UP000593601">
    <property type="component" value="Chromosome"/>
</dbReference>
<protein>
    <submittedName>
        <fullName evidence="1">Leucine-rich repeat domain-containing protein</fullName>
    </submittedName>
</protein>
<dbReference type="RefSeq" id="WP_193734452.1">
    <property type="nucleotide sequence ID" value="NZ_CP063304.1"/>
</dbReference>
<gene>
    <name evidence="1" type="ORF">INP51_08475</name>
</gene>
<dbReference type="PANTHER" id="PTHR45661:SF3">
    <property type="entry name" value="IG-LIKE DOMAIN-CONTAINING PROTEIN"/>
    <property type="match status" value="1"/>
</dbReference>
<dbReference type="InterPro" id="IPR026906">
    <property type="entry name" value="LRR_5"/>
</dbReference>